<dbReference type="PATRIC" id="fig|1424334.3.peg.3231"/>
<keyword evidence="7" id="KW-0406">Ion transport</keyword>
<dbReference type="RefSeq" id="WP_024006165.1">
    <property type="nucleotide sequence ID" value="NZ_KI650980.1"/>
</dbReference>
<reference evidence="13 14" key="1">
    <citation type="journal article" date="2014" name="Genome Announc.">
        <title>Draft Genome Sequence of Advenella kashmirensis Strain W13003, a Polycyclic Aromatic Hydrocarbon-Degrading Bacterium.</title>
        <authorList>
            <person name="Wang X."/>
            <person name="Jin D."/>
            <person name="Zhou L."/>
            <person name="Wu L."/>
            <person name="An W."/>
            <person name="Zhao L."/>
        </authorList>
    </citation>
    <scope>NUCLEOTIDE SEQUENCE [LARGE SCALE GENOMIC DNA]</scope>
    <source>
        <strain evidence="13 14">W13003</strain>
    </source>
</reference>
<dbReference type="PRINTS" id="PR00184">
    <property type="entry name" value="NEISSPPORIN"/>
</dbReference>
<comment type="subunit">
    <text evidence="2">Homotrimer.</text>
</comment>
<dbReference type="AlphaFoldDB" id="V8QQJ2"/>
<evidence type="ECO:0000256" key="6">
    <source>
        <dbReference type="ARBA" id="ARBA00022729"/>
    </source>
</evidence>
<dbReference type="eggNOG" id="COG3203">
    <property type="taxonomic scope" value="Bacteria"/>
</dbReference>
<organism evidence="13 14">
    <name type="scientific">Advenella kashmirensis W13003</name>
    <dbReference type="NCBI Taxonomy" id="1424334"/>
    <lineage>
        <taxon>Bacteria</taxon>
        <taxon>Pseudomonadati</taxon>
        <taxon>Pseudomonadota</taxon>
        <taxon>Betaproteobacteria</taxon>
        <taxon>Burkholderiales</taxon>
        <taxon>Alcaligenaceae</taxon>
    </lineage>
</organism>
<keyword evidence="10" id="KW-0998">Cell outer membrane</keyword>
<accession>V8QQJ2</accession>
<dbReference type="GO" id="GO:0006811">
    <property type="term" value="P:monoatomic ion transport"/>
    <property type="evidence" value="ECO:0007669"/>
    <property type="project" value="UniProtKB-KW"/>
</dbReference>
<evidence type="ECO:0000256" key="3">
    <source>
        <dbReference type="ARBA" id="ARBA00022448"/>
    </source>
</evidence>
<comment type="subcellular location">
    <subcellularLocation>
        <location evidence="1">Cell outer membrane</location>
        <topology evidence="1">Multi-pass membrane protein</topology>
    </subcellularLocation>
</comment>
<dbReference type="CDD" id="cd00342">
    <property type="entry name" value="gram_neg_porins"/>
    <property type="match status" value="1"/>
</dbReference>
<protein>
    <submittedName>
        <fullName evidence="13">Porin</fullName>
    </submittedName>
</protein>
<evidence type="ECO:0000256" key="4">
    <source>
        <dbReference type="ARBA" id="ARBA00022452"/>
    </source>
</evidence>
<dbReference type="GO" id="GO:0009279">
    <property type="term" value="C:cell outer membrane"/>
    <property type="evidence" value="ECO:0007669"/>
    <property type="project" value="UniProtKB-SubCell"/>
</dbReference>
<dbReference type="GO" id="GO:0015288">
    <property type="term" value="F:porin activity"/>
    <property type="evidence" value="ECO:0007669"/>
    <property type="project" value="UniProtKB-KW"/>
</dbReference>
<keyword evidence="3" id="KW-0813">Transport</keyword>
<keyword evidence="4" id="KW-1134">Transmembrane beta strand</keyword>
<evidence type="ECO:0000256" key="7">
    <source>
        <dbReference type="ARBA" id="ARBA00023065"/>
    </source>
</evidence>
<evidence type="ECO:0000256" key="2">
    <source>
        <dbReference type="ARBA" id="ARBA00011233"/>
    </source>
</evidence>
<dbReference type="HOGENOM" id="CLU_038238_1_2_4"/>
<comment type="caution">
    <text evidence="13">The sequence shown here is derived from an EMBL/GenBank/DDBJ whole genome shotgun (WGS) entry which is preliminary data.</text>
</comment>
<name>V8QQJ2_9BURK</name>
<dbReference type="Proteomes" id="UP000018733">
    <property type="component" value="Unassembled WGS sequence"/>
</dbReference>
<dbReference type="OrthoDB" id="5289162at2"/>
<evidence type="ECO:0000313" key="14">
    <source>
        <dbReference type="Proteomes" id="UP000018733"/>
    </source>
</evidence>
<feature type="chain" id="PRO_5004772982" evidence="11">
    <location>
        <begin position="21"/>
        <end position="415"/>
    </location>
</feature>
<dbReference type="STRING" id="1424334.W822_16105"/>
<evidence type="ECO:0000256" key="1">
    <source>
        <dbReference type="ARBA" id="ARBA00004571"/>
    </source>
</evidence>
<dbReference type="Gene3D" id="2.40.160.10">
    <property type="entry name" value="Porin"/>
    <property type="match status" value="1"/>
</dbReference>
<keyword evidence="8" id="KW-0626">Porin</keyword>
<keyword evidence="5" id="KW-0812">Transmembrane</keyword>
<evidence type="ECO:0000259" key="12">
    <source>
        <dbReference type="Pfam" id="PF13609"/>
    </source>
</evidence>
<dbReference type="PANTHER" id="PTHR34501">
    <property type="entry name" value="PROTEIN YDDL-RELATED"/>
    <property type="match status" value="1"/>
</dbReference>
<keyword evidence="14" id="KW-1185">Reference proteome</keyword>
<dbReference type="InterPro" id="IPR023614">
    <property type="entry name" value="Porin_dom_sf"/>
</dbReference>
<dbReference type="InterPro" id="IPR033900">
    <property type="entry name" value="Gram_neg_porin_domain"/>
</dbReference>
<dbReference type="GO" id="GO:0046930">
    <property type="term" value="C:pore complex"/>
    <property type="evidence" value="ECO:0007669"/>
    <property type="project" value="UniProtKB-KW"/>
</dbReference>
<feature type="domain" description="Porin" evidence="12">
    <location>
        <begin position="10"/>
        <end position="384"/>
    </location>
</feature>
<evidence type="ECO:0000256" key="11">
    <source>
        <dbReference type="SAM" id="SignalP"/>
    </source>
</evidence>
<evidence type="ECO:0000256" key="5">
    <source>
        <dbReference type="ARBA" id="ARBA00022692"/>
    </source>
</evidence>
<evidence type="ECO:0000313" key="13">
    <source>
        <dbReference type="EMBL" id="ETF02236.1"/>
    </source>
</evidence>
<keyword evidence="6 11" id="KW-0732">Signal</keyword>
<dbReference type="InterPro" id="IPR002299">
    <property type="entry name" value="Porin_Neis"/>
</dbReference>
<evidence type="ECO:0000256" key="8">
    <source>
        <dbReference type="ARBA" id="ARBA00023114"/>
    </source>
</evidence>
<gene>
    <name evidence="13" type="ORF">W822_16105</name>
</gene>
<evidence type="ECO:0000256" key="10">
    <source>
        <dbReference type="ARBA" id="ARBA00023237"/>
    </source>
</evidence>
<feature type="signal peptide" evidence="11">
    <location>
        <begin position="1"/>
        <end position="20"/>
    </location>
</feature>
<dbReference type="SUPFAM" id="SSF56935">
    <property type="entry name" value="Porins"/>
    <property type="match status" value="1"/>
</dbReference>
<dbReference type="PANTHER" id="PTHR34501:SF9">
    <property type="entry name" value="MAJOR OUTER MEMBRANE PROTEIN P.IA"/>
    <property type="match status" value="1"/>
</dbReference>
<dbReference type="EMBL" id="AYXT01000010">
    <property type="protein sequence ID" value="ETF02236.1"/>
    <property type="molecule type" value="Genomic_DNA"/>
</dbReference>
<sequence>MKKALQSIVLLGAATGAAHAATSVTLYGLVDAGIGYTQTKVTQDATADQAGSWTKTRNVGMVNGILNGNRWGLKGSEDLGNGTSAIFQVESGFNLGNGKSAQGGRLFGRKAIIGLTGDSWGTLTLGRQYNVADDVVSGIDPFGTSVLFAGATDGAFGDSLSSRMDNSFKYMSPEFGGFKFGLAYSGVNSKVTSDDGDTESEKRDTSNWISTGLGYANGPIEVGVSYDRYRTDVRNVTSTNGNDTETQSAGTTHMWNLFGAYDFEVVKLHLGYGQTRGAVAGEVGGVGLNGSLANVYTHKERGAFGTVAREYNYTQTDGFRQQAWLVGLSAPVGDSGTLLFSYQGNKSKNTSFAFKDIKGKLSIFSVGYVQGLSKRTRVYAAASYGVGKMKFGEQYHMGNYKLKATLIGVGLQHRF</sequence>
<proteinExistence type="predicted"/>
<evidence type="ECO:0000256" key="9">
    <source>
        <dbReference type="ARBA" id="ARBA00023136"/>
    </source>
</evidence>
<dbReference type="InterPro" id="IPR050298">
    <property type="entry name" value="Gram-neg_bact_OMP"/>
</dbReference>
<dbReference type="Pfam" id="PF13609">
    <property type="entry name" value="Porin_4"/>
    <property type="match status" value="1"/>
</dbReference>
<keyword evidence="9" id="KW-0472">Membrane</keyword>